<evidence type="ECO:0000313" key="1">
    <source>
        <dbReference type="EMBL" id="VDI52693.1"/>
    </source>
</evidence>
<sequence>MASLPQSPLGWHIDGIYTQVTLWVAHEWYLYPSHPWGGTWMASSPPVTLWVAHGWLLYPSHPWGGTWMAYIPQSPLGWHMDDIYTPVTLGMAHEWHLYPSHPWGGTWMAIWDYCRKRMSKQEEDWMMTILMTNIIQKRIEQNLNLCGGWTFTSEEDWMKTMSMTDIIQKRIDENYVDDKHLFQKRIG</sequence>
<name>A0A8B6FQ86_MYTGA</name>
<evidence type="ECO:0000313" key="2">
    <source>
        <dbReference type="Proteomes" id="UP000596742"/>
    </source>
</evidence>
<accession>A0A8B6FQ86</accession>
<dbReference type="EMBL" id="UYJE01007208">
    <property type="protein sequence ID" value="VDI52693.1"/>
    <property type="molecule type" value="Genomic_DNA"/>
</dbReference>
<organism evidence="1 2">
    <name type="scientific">Mytilus galloprovincialis</name>
    <name type="common">Mediterranean mussel</name>
    <dbReference type="NCBI Taxonomy" id="29158"/>
    <lineage>
        <taxon>Eukaryota</taxon>
        <taxon>Metazoa</taxon>
        <taxon>Spiralia</taxon>
        <taxon>Lophotrochozoa</taxon>
        <taxon>Mollusca</taxon>
        <taxon>Bivalvia</taxon>
        <taxon>Autobranchia</taxon>
        <taxon>Pteriomorphia</taxon>
        <taxon>Mytilida</taxon>
        <taxon>Mytiloidea</taxon>
        <taxon>Mytilidae</taxon>
        <taxon>Mytilinae</taxon>
        <taxon>Mytilus</taxon>
    </lineage>
</organism>
<proteinExistence type="predicted"/>
<gene>
    <name evidence="1" type="ORF">MGAL_10B090760</name>
</gene>
<reference evidence="1" key="1">
    <citation type="submission" date="2018-11" db="EMBL/GenBank/DDBJ databases">
        <authorList>
            <person name="Alioto T."/>
            <person name="Alioto T."/>
        </authorList>
    </citation>
    <scope>NUCLEOTIDE SEQUENCE</scope>
</reference>
<dbReference type="Proteomes" id="UP000596742">
    <property type="component" value="Unassembled WGS sequence"/>
</dbReference>
<protein>
    <submittedName>
        <fullName evidence="1">Uncharacterized protein</fullName>
    </submittedName>
</protein>
<comment type="caution">
    <text evidence="1">The sequence shown here is derived from an EMBL/GenBank/DDBJ whole genome shotgun (WGS) entry which is preliminary data.</text>
</comment>
<dbReference type="AlphaFoldDB" id="A0A8B6FQ86"/>
<keyword evidence="2" id="KW-1185">Reference proteome</keyword>